<feature type="compositionally biased region" description="Acidic residues" evidence="1">
    <location>
        <begin position="376"/>
        <end position="398"/>
    </location>
</feature>
<feature type="compositionally biased region" description="Low complexity" evidence="1">
    <location>
        <begin position="572"/>
        <end position="590"/>
    </location>
</feature>
<feature type="compositionally biased region" description="Acidic residues" evidence="1">
    <location>
        <begin position="354"/>
        <end position="368"/>
    </location>
</feature>
<feature type="region of interest" description="Disordered" evidence="1">
    <location>
        <begin position="1"/>
        <end position="119"/>
    </location>
</feature>
<sequence length="613" mass="69815">MGSISLSSVHVYTTERDPNKSPPIRSNHLPISSQTSPSSSSPVKRISSSNQVVLHTEKAVEDDEEEENKENQDMRDNDDDEFAGLEMIGNTQWEREVPNFQNSSMRKSKISSSEEVNDEINMWTKEDDLEELDESDWEVPLSLLQDQKENEKGKDLQVAIHSPIAGPSSPPLRTPAFSLPSLNSDIPSGPYPQTPQTHDRQFVNSRRSSPIPWSPSPCSSRGKRNEKSKNQSLIILSDDSDNENGNDHINKILKDYPTFNFENNENNEETSSPDLPLSKTTKGKGKGKGKRIIESDLEEDDEIEEPLAMRKRRKQKGKEKESSPSIAGRLNDIDMDVGFDPTKEGLDDLFREDEANDENYDPGVEEAEANQRHNQEEEEEEDFDFDEFNDFPFDEVDLEINNNKSKNNGNIRMTRSRTKSISKSPQKTKTGSRDLANDLFPSDEDEAEKENLHRNRNYNSNSISNYQNKLSASKANYNYEDEDEITIIEKIDSCTPTVPKNDWDIPLISDLEMKWQEFFNNHWRRGVDKSKAKEKAQSTSKNKQRESMIGGIYSEDEDDDEEDDYRSRTVKKTTTSRGGPAKRGGSAWGWRGRGRGAWRGRASTRGKAKSRKK</sequence>
<gene>
    <name evidence="2" type="ORF">L201_002021</name>
</gene>
<dbReference type="GeneID" id="91092693"/>
<evidence type="ECO:0008006" key="4">
    <source>
        <dbReference type="Google" id="ProtNLM"/>
    </source>
</evidence>
<feature type="compositionally biased region" description="Polar residues" evidence="1">
    <location>
        <begin position="1"/>
        <end position="11"/>
    </location>
</feature>
<feature type="region of interest" description="Disordered" evidence="1">
    <location>
        <begin position="144"/>
        <end position="466"/>
    </location>
</feature>
<feature type="region of interest" description="Disordered" evidence="1">
    <location>
        <begin position="526"/>
        <end position="613"/>
    </location>
</feature>
<dbReference type="EMBL" id="CP144099">
    <property type="protein sequence ID" value="WWC87135.1"/>
    <property type="molecule type" value="Genomic_DNA"/>
</dbReference>
<feature type="compositionally biased region" description="Basic and acidic residues" evidence="1">
    <location>
        <begin position="146"/>
        <end position="155"/>
    </location>
</feature>
<evidence type="ECO:0000313" key="2">
    <source>
        <dbReference type="EMBL" id="WWC87135.1"/>
    </source>
</evidence>
<feature type="compositionally biased region" description="Basic and acidic residues" evidence="1">
    <location>
        <begin position="245"/>
        <end position="254"/>
    </location>
</feature>
<proteinExistence type="predicted"/>
<dbReference type="AlphaFoldDB" id="A0AAX4JRF4"/>
<feature type="compositionally biased region" description="Low complexity" evidence="1">
    <location>
        <begin position="30"/>
        <end position="49"/>
    </location>
</feature>
<keyword evidence="3" id="KW-1185">Reference proteome</keyword>
<feature type="compositionally biased region" description="Low complexity" evidence="1">
    <location>
        <begin position="205"/>
        <end position="220"/>
    </location>
</feature>
<feature type="compositionally biased region" description="Acidic residues" evidence="1">
    <location>
        <begin position="295"/>
        <end position="305"/>
    </location>
</feature>
<dbReference type="RefSeq" id="XP_066073898.1">
    <property type="nucleotide sequence ID" value="XM_066217801.1"/>
</dbReference>
<name>A0AAX4JRF4_9TREE</name>
<feature type="compositionally biased region" description="Basic and acidic residues" evidence="1">
    <location>
        <begin position="341"/>
        <end position="353"/>
    </location>
</feature>
<feature type="compositionally biased region" description="Low complexity" evidence="1">
    <location>
        <begin position="457"/>
        <end position="466"/>
    </location>
</feature>
<feature type="compositionally biased region" description="Low complexity" evidence="1">
    <location>
        <begin position="401"/>
        <end position="410"/>
    </location>
</feature>
<feature type="compositionally biased region" description="Acidic residues" evidence="1">
    <location>
        <begin position="554"/>
        <end position="564"/>
    </location>
</feature>
<evidence type="ECO:0000313" key="3">
    <source>
        <dbReference type="Proteomes" id="UP001355207"/>
    </source>
</evidence>
<protein>
    <recommendedName>
        <fullName evidence="4">Btz domain-containing protein</fullName>
    </recommendedName>
</protein>
<reference evidence="2 3" key="1">
    <citation type="submission" date="2024-01" db="EMBL/GenBank/DDBJ databases">
        <title>Comparative genomics of Cryptococcus and Kwoniella reveals pathogenesis evolution and contrasting modes of karyotype evolution via chromosome fusion or intercentromeric recombination.</title>
        <authorList>
            <person name="Coelho M.A."/>
            <person name="David-Palma M."/>
            <person name="Shea T."/>
            <person name="Bowers K."/>
            <person name="McGinley-Smith S."/>
            <person name="Mohammad A.W."/>
            <person name="Gnirke A."/>
            <person name="Yurkov A.M."/>
            <person name="Nowrousian M."/>
            <person name="Sun S."/>
            <person name="Cuomo C.A."/>
            <person name="Heitman J."/>
        </authorList>
    </citation>
    <scope>NUCLEOTIDE SEQUENCE [LARGE SCALE GENOMIC DNA]</scope>
    <source>
        <strain evidence="2 3">CBS 6074</strain>
    </source>
</reference>
<feature type="compositionally biased region" description="Basic residues" evidence="1">
    <location>
        <begin position="592"/>
        <end position="613"/>
    </location>
</feature>
<organism evidence="2 3">
    <name type="scientific">Kwoniella dendrophila CBS 6074</name>
    <dbReference type="NCBI Taxonomy" id="1295534"/>
    <lineage>
        <taxon>Eukaryota</taxon>
        <taxon>Fungi</taxon>
        <taxon>Dikarya</taxon>
        <taxon>Basidiomycota</taxon>
        <taxon>Agaricomycotina</taxon>
        <taxon>Tremellomycetes</taxon>
        <taxon>Tremellales</taxon>
        <taxon>Cryptococcaceae</taxon>
        <taxon>Kwoniella</taxon>
    </lineage>
</organism>
<feature type="compositionally biased region" description="Basic and acidic residues" evidence="1">
    <location>
        <begin position="526"/>
        <end position="536"/>
    </location>
</feature>
<accession>A0AAX4JRF4</accession>
<evidence type="ECO:0000256" key="1">
    <source>
        <dbReference type="SAM" id="MobiDB-lite"/>
    </source>
</evidence>
<feature type="compositionally biased region" description="Basic residues" evidence="1">
    <location>
        <begin position="281"/>
        <end position="290"/>
    </location>
</feature>
<dbReference type="Proteomes" id="UP001355207">
    <property type="component" value="Chromosome 2"/>
</dbReference>